<dbReference type="UniPathway" id="UPA00139">
    <property type="reaction ID" value="UER00339"/>
</dbReference>
<gene>
    <name evidence="13" type="ORF">BXZ70DRAFT_327009</name>
</gene>
<evidence type="ECO:0000256" key="7">
    <source>
        <dbReference type="ARBA" id="ARBA00023002"/>
    </source>
</evidence>
<comment type="similarity">
    <text evidence="3">Belongs to the homogentisate dioxygenase family.</text>
</comment>
<dbReference type="AlphaFoldDB" id="A0A8K0ULD8"/>
<proteinExistence type="inferred from homology"/>
<dbReference type="GO" id="GO:0006559">
    <property type="term" value="P:L-phenylalanine catabolic process"/>
    <property type="evidence" value="ECO:0007669"/>
    <property type="project" value="UniProtKB-UniPathway"/>
</dbReference>
<evidence type="ECO:0000313" key="13">
    <source>
        <dbReference type="EMBL" id="KAH8096626.1"/>
    </source>
</evidence>
<evidence type="ECO:0000256" key="2">
    <source>
        <dbReference type="ARBA" id="ARBA00004704"/>
    </source>
</evidence>
<evidence type="ECO:0000256" key="5">
    <source>
        <dbReference type="ARBA" id="ARBA00022723"/>
    </source>
</evidence>
<comment type="caution">
    <text evidence="13">The sequence shown here is derived from an EMBL/GenBank/DDBJ whole genome shotgun (WGS) entry which is preliminary data.</text>
</comment>
<sequence>MPYSAQAGFDTSGYSKERKSDPYVYQVGFGNAFASQAIPGALPEGQNSPQNCKYDLYAEQLNGTPFTVPRAFNQRTWLYRILPSVAHGGMVDTKQNPLLVSDFSPLNPAVHVNPHQVSWKSFKPSETEKHDFIYGLRTLGGNGSAISRDGMAFHVYAINQSMEKTAFMNVDGDFLFVPEEGRLDIQTEMGSMMIGPGEIAVVQAGIKFKVAVPDGTAQGSIYEVYGTHYTLPELGPLGANGMANVRDFEHPVASFDTEPSEWKVVYKIGGKLFETIREYSPFDVVAWHGNYVPYKYDLYKFIIVQSSNIDHIDPSVFSVLVAKSKFPNINLMEFCAVHPFWVTTKNTFRPQYFHRNSASEFLAFIKGGSGGYLGYAGLVPHGTTVDVWEAATTEDQVPVITNQGALFTLTEPYQMILLTDYGVSCSEYAVPSVSAWNYRPNFLKRIPEINADLKAARLPPIRQQA</sequence>
<dbReference type="PANTHER" id="PTHR11056">
    <property type="entry name" value="HOMOGENTISATE 1,2-DIOXYGENASE"/>
    <property type="match status" value="1"/>
</dbReference>
<dbReference type="SUPFAM" id="SSF51182">
    <property type="entry name" value="RmlC-like cupins"/>
    <property type="match status" value="1"/>
</dbReference>
<feature type="binding site" evidence="10">
    <location>
        <position position="381"/>
    </location>
    <ligand>
        <name>Fe cation</name>
        <dbReference type="ChEBI" id="CHEBI:24875"/>
    </ligand>
</feature>
<dbReference type="Pfam" id="PF04209">
    <property type="entry name" value="HgmA_C"/>
    <property type="match status" value="1"/>
</dbReference>
<accession>A0A8K0ULD8</accession>
<feature type="domain" description="Homogentisate 1,2-dioxygenase C-terminal" evidence="11">
    <location>
        <begin position="300"/>
        <end position="427"/>
    </location>
</feature>
<dbReference type="InterPro" id="IPR046452">
    <property type="entry name" value="HgmA_N"/>
</dbReference>
<dbReference type="GO" id="GO:0004411">
    <property type="term" value="F:homogentisate 1,2-dioxygenase activity"/>
    <property type="evidence" value="ECO:0007669"/>
    <property type="project" value="UniProtKB-EC"/>
</dbReference>
<protein>
    <recommendedName>
        <fullName evidence="4">homogentisate 1,2-dioxygenase</fullName>
        <ecNumber evidence="4">1.13.11.5</ecNumber>
    </recommendedName>
</protein>
<evidence type="ECO:0000256" key="6">
    <source>
        <dbReference type="ARBA" id="ARBA00022964"/>
    </source>
</evidence>
<dbReference type="PANTHER" id="PTHR11056:SF0">
    <property type="entry name" value="HOMOGENTISATE 1,2-DIOXYGENASE"/>
    <property type="match status" value="1"/>
</dbReference>
<dbReference type="Proteomes" id="UP000813824">
    <property type="component" value="Unassembled WGS sequence"/>
</dbReference>
<dbReference type="GO" id="GO:0046872">
    <property type="term" value="F:metal ion binding"/>
    <property type="evidence" value="ECO:0007669"/>
    <property type="project" value="UniProtKB-KW"/>
</dbReference>
<feature type="domain" description="Homogentisate 1,2-dioxygenase N-terminal" evidence="12">
    <location>
        <begin position="25"/>
        <end position="298"/>
    </location>
</feature>
<organism evidence="13 14">
    <name type="scientific">Cristinia sonorae</name>
    <dbReference type="NCBI Taxonomy" id="1940300"/>
    <lineage>
        <taxon>Eukaryota</taxon>
        <taxon>Fungi</taxon>
        <taxon>Dikarya</taxon>
        <taxon>Basidiomycota</taxon>
        <taxon>Agaricomycotina</taxon>
        <taxon>Agaricomycetes</taxon>
        <taxon>Agaricomycetidae</taxon>
        <taxon>Agaricales</taxon>
        <taxon>Pleurotineae</taxon>
        <taxon>Stephanosporaceae</taxon>
        <taxon>Cristinia</taxon>
    </lineage>
</organism>
<comment type="cofactor">
    <cofactor evidence="1 10">
        <name>Fe cation</name>
        <dbReference type="ChEBI" id="CHEBI:24875"/>
    </cofactor>
</comment>
<comment type="pathway">
    <text evidence="2">Amino-acid degradation; L-phenylalanine degradation; acetoacetate and fumarate from L-phenylalanine: step 4/6.</text>
</comment>
<evidence type="ECO:0000256" key="4">
    <source>
        <dbReference type="ARBA" id="ARBA00013127"/>
    </source>
</evidence>
<keyword evidence="7" id="KW-0560">Oxidoreductase</keyword>
<dbReference type="InterPro" id="IPR014710">
    <property type="entry name" value="RmlC-like_jellyroll"/>
</dbReference>
<keyword evidence="14" id="KW-1185">Reference proteome</keyword>
<dbReference type="InterPro" id="IPR005708">
    <property type="entry name" value="Homogentis_dOase"/>
</dbReference>
<keyword evidence="8 10" id="KW-0408">Iron</keyword>
<evidence type="ECO:0000256" key="3">
    <source>
        <dbReference type="ARBA" id="ARBA00007757"/>
    </source>
</evidence>
<keyword evidence="5 10" id="KW-0479">Metal-binding</keyword>
<dbReference type="Pfam" id="PF20510">
    <property type="entry name" value="HgmA_N"/>
    <property type="match status" value="1"/>
</dbReference>
<dbReference type="EC" id="1.13.11.5" evidence="4"/>
<dbReference type="OrthoDB" id="1689029at2759"/>
<feature type="binding site" evidence="10">
    <location>
        <position position="354"/>
    </location>
    <ligand>
        <name>Fe cation</name>
        <dbReference type="ChEBI" id="CHEBI:24875"/>
    </ligand>
</feature>
<dbReference type="InterPro" id="IPR011051">
    <property type="entry name" value="RmlC_Cupin_sf"/>
</dbReference>
<evidence type="ECO:0000313" key="14">
    <source>
        <dbReference type="Proteomes" id="UP000813824"/>
    </source>
</evidence>
<evidence type="ECO:0000259" key="12">
    <source>
        <dbReference type="Pfam" id="PF20510"/>
    </source>
</evidence>
<evidence type="ECO:0000256" key="1">
    <source>
        <dbReference type="ARBA" id="ARBA00001962"/>
    </source>
</evidence>
<dbReference type="Gene3D" id="2.60.120.10">
    <property type="entry name" value="Jelly Rolls"/>
    <property type="match status" value="1"/>
</dbReference>
<feature type="binding site" evidence="10">
    <location>
        <position position="381"/>
    </location>
    <ligand>
        <name>homogentisate</name>
        <dbReference type="ChEBI" id="CHEBI:16169"/>
    </ligand>
</feature>
<evidence type="ECO:0000256" key="9">
    <source>
        <dbReference type="PIRSR" id="PIRSR605708-1"/>
    </source>
</evidence>
<dbReference type="CDD" id="cd07000">
    <property type="entry name" value="cupin_HGO_N"/>
    <property type="match status" value="1"/>
</dbReference>
<feature type="active site" description="Proton acceptor" evidence="9">
    <location>
        <position position="311"/>
    </location>
</feature>
<keyword evidence="6" id="KW-0223">Dioxygenase</keyword>
<feature type="binding site" evidence="10">
    <location>
        <position position="360"/>
    </location>
    <ligand>
        <name>Fe cation</name>
        <dbReference type="ChEBI" id="CHEBI:24875"/>
    </ligand>
</feature>
<evidence type="ECO:0000256" key="10">
    <source>
        <dbReference type="PIRSR" id="PIRSR605708-2"/>
    </source>
</evidence>
<name>A0A8K0ULD8_9AGAR</name>
<dbReference type="EMBL" id="JAEVFJ010000023">
    <property type="protein sequence ID" value="KAH8096626.1"/>
    <property type="molecule type" value="Genomic_DNA"/>
</dbReference>
<dbReference type="GO" id="GO:0005737">
    <property type="term" value="C:cytoplasm"/>
    <property type="evidence" value="ECO:0007669"/>
    <property type="project" value="TreeGrafter"/>
</dbReference>
<evidence type="ECO:0000259" key="11">
    <source>
        <dbReference type="Pfam" id="PF04209"/>
    </source>
</evidence>
<dbReference type="GO" id="GO:0006570">
    <property type="term" value="P:tyrosine metabolic process"/>
    <property type="evidence" value="ECO:0007669"/>
    <property type="project" value="InterPro"/>
</dbReference>
<evidence type="ECO:0000256" key="8">
    <source>
        <dbReference type="ARBA" id="ARBA00023004"/>
    </source>
</evidence>
<dbReference type="InterPro" id="IPR046451">
    <property type="entry name" value="HgmA_C"/>
</dbReference>
<reference evidence="13" key="1">
    <citation type="journal article" date="2021" name="New Phytol.">
        <title>Evolutionary innovations through gain and loss of genes in the ectomycorrhizal Boletales.</title>
        <authorList>
            <person name="Wu G."/>
            <person name="Miyauchi S."/>
            <person name="Morin E."/>
            <person name="Kuo A."/>
            <person name="Drula E."/>
            <person name="Varga T."/>
            <person name="Kohler A."/>
            <person name="Feng B."/>
            <person name="Cao Y."/>
            <person name="Lipzen A."/>
            <person name="Daum C."/>
            <person name="Hundley H."/>
            <person name="Pangilinan J."/>
            <person name="Johnson J."/>
            <person name="Barry K."/>
            <person name="LaButti K."/>
            <person name="Ng V."/>
            <person name="Ahrendt S."/>
            <person name="Min B."/>
            <person name="Choi I.G."/>
            <person name="Park H."/>
            <person name="Plett J.M."/>
            <person name="Magnuson J."/>
            <person name="Spatafora J.W."/>
            <person name="Nagy L.G."/>
            <person name="Henrissat B."/>
            <person name="Grigoriev I.V."/>
            <person name="Yang Z.L."/>
            <person name="Xu J."/>
            <person name="Martin F.M."/>
        </authorList>
    </citation>
    <scope>NUCLEOTIDE SEQUENCE</scope>
    <source>
        <strain evidence="13">KKN 215</strain>
    </source>
</reference>